<keyword evidence="1" id="KW-0472">Membrane</keyword>
<keyword evidence="1" id="KW-0812">Transmembrane</keyword>
<feature type="transmembrane region" description="Helical" evidence="1">
    <location>
        <begin position="59"/>
        <end position="76"/>
    </location>
</feature>
<name>X1SYV2_9ZZZZ</name>
<organism evidence="2">
    <name type="scientific">marine sediment metagenome</name>
    <dbReference type="NCBI Taxonomy" id="412755"/>
    <lineage>
        <taxon>unclassified sequences</taxon>
        <taxon>metagenomes</taxon>
        <taxon>ecological metagenomes</taxon>
    </lineage>
</organism>
<feature type="non-terminal residue" evidence="2">
    <location>
        <position position="1"/>
    </location>
</feature>
<sequence>NKYTARVPSKWRTSITCPHSILVSTAVRLGLVGLALFFYIIYAFARMSWITIRHGKDDFIKSWGLCITAAFVAYFIKGMFEPALSHVPAIILYTIFAMM</sequence>
<protein>
    <submittedName>
        <fullName evidence="2">Uncharacterized protein</fullName>
    </submittedName>
</protein>
<reference evidence="2" key="1">
    <citation type="journal article" date="2014" name="Front. Microbiol.">
        <title>High frequency of phylogenetically diverse reductive dehalogenase-homologous genes in deep subseafloor sedimentary metagenomes.</title>
        <authorList>
            <person name="Kawai M."/>
            <person name="Futagami T."/>
            <person name="Toyoda A."/>
            <person name="Takaki Y."/>
            <person name="Nishi S."/>
            <person name="Hori S."/>
            <person name="Arai W."/>
            <person name="Tsubouchi T."/>
            <person name="Morono Y."/>
            <person name="Uchiyama I."/>
            <person name="Ito T."/>
            <person name="Fujiyama A."/>
            <person name="Inagaki F."/>
            <person name="Takami H."/>
        </authorList>
    </citation>
    <scope>NUCLEOTIDE SEQUENCE</scope>
    <source>
        <strain evidence="2">Expedition CK06-06</strain>
    </source>
</reference>
<dbReference type="AlphaFoldDB" id="X1SYV2"/>
<dbReference type="EMBL" id="BARW01013978">
    <property type="protein sequence ID" value="GAI72984.1"/>
    <property type="molecule type" value="Genomic_DNA"/>
</dbReference>
<proteinExistence type="predicted"/>
<feature type="transmembrane region" description="Helical" evidence="1">
    <location>
        <begin position="20"/>
        <end position="47"/>
    </location>
</feature>
<gene>
    <name evidence="2" type="ORF">S12H4_25175</name>
</gene>
<feature type="non-terminal residue" evidence="2">
    <location>
        <position position="99"/>
    </location>
</feature>
<comment type="caution">
    <text evidence="2">The sequence shown here is derived from an EMBL/GenBank/DDBJ whole genome shotgun (WGS) entry which is preliminary data.</text>
</comment>
<evidence type="ECO:0000313" key="2">
    <source>
        <dbReference type="EMBL" id="GAI72984.1"/>
    </source>
</evidence>
<evidence type="ECO:0000256" key="1">
    <source>
        <dbReference type="SAM" id="Phobius"/>
    </source>
</evidence>
<accession>X1SYV2</accession>
<keyword evidence="1" id="KW-1133">Transmembrane helix</keyword>